<accession>A0A4S2HE88</accession>
<dbReference type="Pfam" id="PF00795">
    <property type="entry name" value="CN_hydrolase"/>
    <property type="match status" value="1"/>
</dbReference>
<dbReference type="AlphaFoldDB" id="A0A4S2HE88"/>
<evidence type="ECO:0000313" key="4">
    <source>
        <dbReference type="Proteomes" id="UP000305451"/>
    </source>
</evidence>
<dbReference type="PROSITE" id="PS50263">
    <property type="entry name" value="CN_HYDROLASE"/>
    <property type="match status" value="1"/>
</dbReference>
<keyword evidence="4" id="KW-1185">Reference proteome</keyword>
<dbReference type="GO" id="GO:0050126">
    <property type="term" value="F:N-carbamoylputrescine amidase activity"/>
    <property type="evidence" value="ECO:0007669"/>
    <property type="project" value="TreeGrafter"/>
</dbReference>
<sequence>MARFAIAQHGASSDVAVNMAKAVQMVEDAARQRAKLVCFPEIHLTPFFPKTRGGNAEAWRMAEDGPEIATFRDVARRHQIVIVSNLYLTGPDGKAYDASPIIDADGEILAVARMNQIAQFDGFWEQDYYAPGRGFEVHDTAAGRIGVVICFDRHFPESYRAVARAGADIVLTPTCIERDEPLSLFEAEMRTLSFHNSVYSLLANRCGEEVPRAYAGHSLICGPQGEVLARAGRESELLIADYDLEDRRRIARERGFLDAKLTIS</sequence>
<dbReference type="RefSeq" id="WP_135943378.1">
    <property type="nucleotide sequence ID" value="NZ_BMEI01000001.1"/>
</dbReference>
<gene>
    <name evidence="3" type="ORF">E5162_02585</name>
</gene>
<protein>
    <submittedName>
        <fullName evidence="3">Carbon-nitrogen hydrolase family protein</fullName>
    </submittedName>
</protein>
<dbReference type="PANTHER" id="PTHR43674">
    <property type="entry name" value="NITRILASE C965.09-RELATED"/>
    <property type="match status" value="1"/>
</dbReference>
<dbReference type="Gene3D" id="3.60.110.10">
    <property type="entry name" value="Carbon-nitrogen hydrolase"/>
    <property type="match status" value="1"/>
</dbReference>
<feature type="domain" description="CN hydrolase" evidence="2">
    <location>
        <begin position="2"/>
        <end position="244"/>
    </location>
</feature>
<dbReference type="SUPFAM" id="SSF56317">
    <property type="entry name" value="Carbon-nitrogen hydrolase"/>
    <property type="match status" value="1"/>
</dbReference>
<name>A0A4S2HE88_9PROT</name>
<reference evidence="3 4" key="1">
    <citation type="journal article" date="2013" name="Int. J. Syst. Evol. Microbiol.">
        <title>Marinicauda pacifica gen. nov., sp. nov., a prosthecate alphaproteobacterium of the family Hyphomonadaceae isolated from deep seawater.</title>
        <authorList>
            <person name="Zhang X.Y."/>
            <person name="Li G.W."/>
            <person name="Wang C.S."/>
            <person name="Zhang Y.J."/>
            <person name="Xu X.W."/>
            <person name="Li H."/>
            <person name="Liu A."/>
            <person name="Liu C."/>
            <person name="Xie B.B."/>
            <person name="Qin Q.L."/>
            <person name="Xu Z."/>
            <person name="Chen X.L."/>
            <person name="Zhou B.C."/>
            <person name="Zhang Y.Z."/>
        </authorList>
    </citation>
    <scope>NUCLEOTIDE SEQUENCE [LARGE SCALE GENOMIC DNA]</scope>
    <source>
        <strain evidence="3 4">P-1 km-3</strain>
    </source>
</reference>
<evidence type="ECO:0000313" key="3">
    <source>
        <dbReference type="EMBL" id="TGY94183.1"/>
    </source>
</evidence>
<dbReference type="InterPro" id="IPR003010">
    <property type="entry name" value="C-N_Hydrolase"/>
</dbReference>
<dbReference type="InterPro" id="IPR050345">
    <property type="entry name" value="Aliph_Amidase/BUP"/>
</dbReference>
<evidence type="ECO:0000256" key="1">
    <source>
        <dbReference type="ARBA" id="ARBA00022801"/>
    </source>
</evidence>
<proteinExistence type="predicted"/>
<evidence type="ECO:0000259" key="2">
    <source>
        <dbReference type="PROSITE" id="PS50263"/>
    </source>
</evidence>
<dbReference type="Proteomes" id="UP000305451">
    <property type="component" value="Unassembled WGS sequence"/>
</dbReference>
<dbReference type="EMBL" id="SRXV01000001">
    <property type="protein sequence ID" value="TGY94183.1"/>
    <property type="molecule type" value="Genomic_DNA"/>
</dbReference>
<keyword evidence="1 3" id="KW-0378">Hydrolase</keyword>
<comment type="caution">
    <text evidence="3">The sequence shown here is derived from an EMBL/GenBank/DDBJ whole genome shotgun (WGS) entry which is preliminary data.</text>
</comment>
<dbReference type="GO" id="GO:0033388">
    <property type="term" value="P:putrescine biosynthetic process from arginine"/>
    <property type="evidence" value="ECO:0007669"/>
    <property type="project" value="TreeGrafter"/>
</dbReference>
<dbReference type="PANTHER" id="PTHR43674:SF2">
    <property type="entry name" value="BETA-UREIDOPROPIONASE"/>
    <property type="match status" value="1"/>
</dbReference>
<dbReference type="OrthoDB" id="9811121at2"/>
<dbReference type="InterPro" id="IPR036526">
    <property type="entry name" value="C-N_Hydrolase_sf"/>
</dbReference>
<organism evidence="3 4">
    <name type="scientific">Marinicauda pacifica</name>
    <dbReference type="NCBI Taxonomy" id="1133559"/>
    <lineage>
        <taxon>Bacteria</taxon>
        <taxon>Pseudomonadati</taxon>
        <taxon>Pseudomonadota</taxon>
        <taxon>Alphaproteobacteria</taxon>
        <taxon>Maricaulales</taxon>
        <taxon>Maricaulaceae</taxon>
        <taxon>Marinicauda</taxon>
    </lineage>
</organism>